<evidence type="ECO:0000256" key="4">
    <source>
        <dbReference type="ARBA" id="ARBA00023204"/>
    </source>
</evidence>
<evidence type="ECO:0000313" key="12">
    <source>
        <dbReference type="Proteomes" id="UP000799753"/>
    </source>
</evidence>
<dbReference type="GO" id="GO:0032807">
    <property type="term" value="C:DNA ligase IV complex"/>
    <property type="evidence" value="ECO:0007669"/>
    <property type="project" value="TreeGrafter"/>
</dbReference>
<protein>
    <recommendedName>
        <fullName evidence="7">Non-homologous end-joining factor 1</fullName>
    </recommendedName>
</protein>
<dbReference type="Pfam" id="PF09302">
    <property type="entry name" value="XLF"/>
    <property type="match status" value="1"/>
</dbReference>
<dbReference type="PANTHER" id="PTHR32235:SF1">
    <property type="entry name" value="NON-HOMOLOGOUS END-JOINING FACTOR 1"/>
    <property type="match status" value="1"/>
</dbReference>
<dbReference type="OrthoDB" id="2155935at2759"/>
<dbReference type="Pfam" id="PF21928">
    <property type="entry name" value="XLF_CC"/>
    <property type="match status" value="1"/>
</dbReference>
<feature type="domain" description="XLF-like N-terminal" evidence="9">
    <location>
        <begin position="4"/>
        <end position="122"/>
    </location>
</feature>
<dbReference type="GO" id="GO:0006303">
    <property type="term" value="P:double-strand break repair via nonhomologous end joining"/>
    <property type="evidence" value="ECO:0007669"/>
    <property type="project" value="TreeGrafter"/>
</dbReference>
<dbReference type="InterPro" id="IPR053829">
    <property type="entry name" value="XLF-like_CC"/>
</dbReference>
<dbReference type="CDD" id="cd22285">
    <property type="entry name" value="HD_XLF_N"/>
    <property type="match status" value="1"/>
</dbReference>
<keyword evidence="12" id="KW-1185">Reference proteome</keyword>
<evidence type="ECO:0000256" key="6">
    <source>
        <dbReference type="ARBA" id="ARBA00025747"/>
    </source>
</evidence>
<dbReference type="PANTHER" id="PTHR32235">
    <property type="entry name" value="NON-HOMOLOGOUS END-JOINING FACTOR 1"/>
    <property type="match status" value="1"/>
</dbReference>
<gene>
    <name evidence="11" type="ORF">P280DRAFT_465794</name>
</gene>
<feature type="region of interest" description="Disordered" evidence="8">
    <location>
        <begin position="277"/>
        <end position="504"/>
    </location>
</feature>
<keyword evidence="5" id="KW-0539">Nucleus</keyword>
<evidence type="ECO:0000256" key="1">
    <source>
        <dbReference type="ARBA" id="ARBA00004123"/>
    </source>
</evidence>
<feature type="compositionally biased region" description="Basic residues" evidence="8">
    <location>
        <begin position="309"/>
        <end position="318"/>
    </location>
</feature>
<evidence type="ECO:0000256" key="2">
    <source>
        <dbReference type="ARBA" id="ARBA00022763"/>
    </source>
</evidence>
<evidence type="ECO:0000256" key="5">
    <source>
        <dbReference type="ARBA" id="ARBA00023242"/>
    </source>
</evidence>
<dbReference type="InterPro" id="IPR015381">
    <property type="entry name" value="XLF-like_N"/>
</dbReference>
<evidence type="ECO:0000313" key="11">
    <source>
        <dbReference type="EMBL" id="KAF2644464.1"/>
    </source>
</evidence>
<evidence type="ECO:0000256" key="8">
    <source>
        <dbReference type="SAM" id="MobiDB-lite"/>
    </source>
</evidence>
<name>A0A6A6SE45_9PLEO</name>
<accession>A0A6A6SE45</accession>
<feature type="compositionally biased region" description="Acidic residues" evidence="8">
    <location>
        <begin position="291"/>
        <end position="303"/>
    </location>
</feature>
<keyword evidence="2" id="KW-0227">DNA damage</keyword>
<comment type="similarity">
    <text evidence="6">Belongs to the XRCC4-XLF family. XLF subfamily.</text>
</comment>
<keyword evidence="3" id="KW-0238">DNA-binding</keyword>
<reference evidence="11" key="1">
    <citation type="journal article" date="2020" name="Stud. Mycol.">
        <title>101 Dothideomycetes genomes: a test case for predicting lifestyles and emergence of pathogens.</title>
        <authorList>
            <person name="Haridas S."/>
            <person name="Albert R."/>
            <person name="Binder M."/>
            <person name="Bloem J."/>
            <person name="Labutti K."/>
            <person name="Salamov A."/>
            <person name="Andreopoulos B."/>
            <person name="Baker S."/>
            <person name="Barry K."/>
            <person name="Bills G."/>
            <person name="Bluhm B."/>
            <person name="Cannon C."/>
            <person name="Castanera R."/>
            <person name="Culley D."/>
            <person name="Daum C."/>
            <person name="Ezra D."/>
            <person name="Gonzalez J."/>
            <person name="Henrissat B."/>
            <person name="Kuo A."/>
            <person name="Liang C."/>
            <person name="Lipzen A."/>
            <person name="Lutzoni F."/>
            <person name="Magnuson J."/>
            <person name="Mondo S."/>
            <person name="Nolan M."/>
            <person name="Ohm R."/>
            <person name="Pangilinan J."/>
            <person name="Park H.-J."/>
            <person name="Ramirez L."/>
            <person name="Alfaro M."/>
            <person name="Sun H."/>
            <person name="Tritt A."/>
            <person name="Yoshinaga Y."/>
            <person name="Zwiers L.-H."/>
            <person name="Turgeon B."/>
            <person name="Goodwin S."/>
            <person name="Spatafora J."/>
            <person name="Crous P."/>
            <person name="Grigoriev I."/>
        </authorList>
    </citation>
    <scope>NUCLEOTIDE SEQUENCE</scope>
    <source>
        <strain evidence="11">CBS 473.64</strain>
    </source>
</reference>
<sequence length="504" mass="55831">MSCWRVLELHDQPQIPQLLVKAHFSPDAYTVHLTDLTNIWSEELDLDSIIERASASESPIDVSKQDTTQLAILLESVRKSLAGTSDTRCRMTCTDGEGIILHTTISLPEPLDSLRWKFCLRKRGSVVLRNELILPLLVSSHIQHDRVNWLVSTVLEKDRVIARLVDQLESNNLDLAAAFPTISGSRPGRRLGKREQAAKYVSGLQAFDEDVWKKETADLQDSNVSTLGLFREALAECTPHVPPRLKSTDGDDTWWTAIGSTLATPKLSRISISKASAVAKKSEALTPAADSETDEDETEDEFETDAKFKLRNTSKRPARASEPAPESALIDKPNDVNENATTDDEEDDDLDAPPKSQSQSYTRQAPPKARSLTLEPSPEPSPPKEKTPPVQKPKARGFRIGGKAKKAETLPPAPEEALDDRKEGETAEPPAGSNATKKSFKIGGKAKATANERSTSAVKDEDVPTRDVEETAEEKAERRRRELKRKNEELAKKQAQGKKKKKRF</sequence>
<evidence type="ECO:0000259" key="10">
    <source>
        <dbReference type="Pfam" id="PF21928"/>
    </source>
</evidence>
<dbReference type="GO" id="GO:0045027">
    <property type="term" value="F:DNA end binding"/>
    <property type="evidence" value="ECO:0007669"/>
    <property type="project" value="TreeGrafter"/>
</dbReference>
<evidence type="ECO:0000256" key="3">
    <source>
        <dbReference type="ARBA" id="ARBA00023125"/>
    </source>
</evidence>
<evidence type="ECO:0000256" key="7">
    <source>
        <dbReference type="ARBA" id="ARBA00044529"/>
    </source>
</evidence>
<dbReference type="AlphaFoldDB" id="A0A6A6SE45"/>
<keyword evidence="4" id="KW-0234">DNA repair</keyword>
<evidence type="ECO:0000259" key="9">
    <source>
        <dbReference type="Pfam" id="PF09302"/>
    </source>
</evidence>
<dbReference type="Gene3D" id="2.170.210.10">
    <property type="entry name" value="DNA double-strand break repair and VJ recombination XRCC4, N-terminal"/>
    <property type="match status" value="1"/>
</dbReference>
<comment type="subcellular location">
    <subcellularLocation>
        <location evidence="1">Nucleus</location>
    </subcellularLocation>
</comment>
<feature type="domain" description="XLF-like coiled-coil region" evidence="10">
    <location>
        <begin position="126"/>
        <end position="175"/>
    </location>
</feature>
<dbReference type="Proteomes" id="UP000799753">
    <property type="component" value="Unassembled WGS sequence"/>
</dbReference>
<dbReference type="InterPro" id="IPR052287">
    <property type="entry name" value="NHEJ_factor"/>
</dbReference>
<feature type="compositionally biased region" description="Basic and acidic residues" evidence="8">
    <location>
        <begin position="458"/>
        <end position="492"/>
    </location>
</feature>
<dbReference type="InterPro" id="IPR038051">
    <property type="entry name" value="XRCC4-like_N_sf"/>
</dbReference>
<dbReference type="EMBL" id="MU006778">
    <property type="protein sequence ID" value="KAF2644464.1"/>
    <property type="molecule type" value="Genomic_DNA"/>
</dbReference>
<organism evidence="11 12">
    <name type="scientific">Massarina eburnea CBS 473.64</name>
    <dbReference type="NCBI Taxonomy" id="1395130"/>
    <lineage>
        <taxon>Eukaryota</taxon>
        <taxon>Fungi</taxon>
        <taxon>Dikarya</taxon>
        <taxon>Ascomycota</taxon>
        <taxon>Pezizomycotina</taxon>
        <taxon>Dothideomycetes</taxon>
        <taxon>Pleosporomycetidae</taxon>
        <taxon>Pleosporales</taxon>
        <taxon>Massarineae</taxon>
        <taxon>Massarinaceae</taxon>
        <taxon>Massarina</taxon>
    </lineage>
</organism>
<proteinExistence type="inferred from homology"/>
<feature type="compositionally biased region" description="Acidic residues" evidence="8">
    <location>
        <begin position="341"/>
        <end position="351"/>
    </location>
</feature>
<feature type="compositionally biased region" description="Basic residues" evidence="8">
    <location>
        <begin position="495"/>
        <end position="504"/>
    </location>
</feature>